<accession>A0A840C0P5</accession>
<reference evidence="1 2" key="1">
    <citation type="submission" date="2020-08" db="EMBL/GenBank/DDBJ databases">
        <title>Genomic Encyclopedia of Type Strains, Phase IV (KMG-IV): sequencing the most valuable type-strain genomes for metagenomic binning, comparative biology and taxonomic classification.</title>
        <authorList>
            <person name="Goeker M."/>
        </authorList>
    </citation>
    <scope>NUCLEOTIDE SEQUENCE [LARGE SCALE GENOMIC DNA]</scope>
    <source>
        <strain evidence="1 2">DSM 103737</strain>
    </source>
</reference>
<keyword evidence="2" id="KW-1185">Reference proteome</keyword>
<evidence type="ECO:0000313" key="2">
    <source>
        <dbReference type="Proteomes" id="UP000577362"/>
    </source>
</evidence>
<proteinExistence type="predicted"/>
<gene>
    <name evidence="1" type="ORF">GGR16_003410</name>
</gene>
<name>A0A840C0P5_9HYPH</name>
<comment type="caution">
    <text evidence="1">The sequence shown here is derived from an EMBL/GenBank/DDBJ whole genome shotgun (WGS) entry which is preliminary data.</text>
</comment>
<dbReference type="RefSeq" id="WP_183317346.1">
    <property type="nucleotide sequence ID" value="NZ_JACIEN010000004.1"/>
</dbReference>
<evidence type="ECO:0000313" key="1">
    <source>
        <dbReference type="EMBL" id="MBB4018363.1"/>
    </source>
</evidence>
<dbReference type="Proteomes" id="UP000577362">
    <property type="component" value="Unassembled WGS sequence"/>
</dbReference>
<dbReference type="AlphaFoldDB" id="A0A840C0P5"/>
<protein>
    <submittedName>
        <fullName evidence="1">Uncharacterized protein</fullName>
    </submittedName>
</protein>
<dbReference type="EMBL" id="JACIEN010000004">
    <property type="protein sequence ID" value="MBB4018363.1"/>
    <property type="molecule type" value="Genomic_DNA"/>
</dbReference>
<organism evidence="1 2">
    <name type="scientific">Chelatococcus caeni</name>
    <dbReference type="NCBI Taxonomy" id="1348468"/>
    <lineage>
        <taxon>Bacteria</taxon>
        <taxon>Pseudomonadati</taxon>
        <taxon>Pseudomonadota</taxon>
        <taxon>Alphaproteobacteria</taxon>
        <taxon>Hyphomicrobiales</taxon>
        <taxon>Chelatococcaceae</taxon>
        <taxon>Chelatococcus</taxon>
    </lineage>
</organism>
<sequence length="159" mass="18078">MITKDPLPNWSEPASYAAWGREWMPPLECAWLSWIAHNVHPDEVVAVGRLLFPRFVEFNGGVFLEMKFKEASFFEWMAKLKRLPDVERILNHVHIYDLFSNSTDAPEESYMAVAELLAATWRQALGTCFPDRRFLVEVSADPDGDPVVTFAQSGQTAST</sequence>